<gene>
    <name evidence="2" type="ORF">MPH_10066</name>
</gene>
<accession>K2RE04</accession>
<comment type="caution">
    <text evidence="2">The sequence shown here is derived from an EMBL/GenBank/DDBJ whole genome shotgun (WGS) entry which is preliminary data.</text>
</comment>
<name>K2RE04_MACPH</name>
<dbReference type="AlphaFoldDB" id="K2RE04"/>
<evidence type="ECO:0000313" key="3">
    <source>
        <dbReference type="Proteomes" id="UP000007129"/>
    </source>
</evidence>
<reference evidence="2 3" key="1">
    <citation type="journal article" date="2012" name="BMC Genomics">
        <title>Tools to kill: Genome of one of the most destructive plant pathogenic fungi Macrophomina phaseolina.</title>
        <authorList>
            <person name="Islam M.S."/>
            <person name="Haque M.S."/>
            <person name="Islam M.M."/>
            <person name="Emdad E.M."/>
            <person name="Halim A."/>
            <person name="Hossen Q.M.M."/>
            <person name="Hossain M.Z."/>
            <person name="Ahmed B."/>
            <person name="Rahim S."/>
            <person name="Rahman M.S."/>
            <person name="Alam M.M."/>
            <person name="Hou S."/>
            <person name="Wan X."/>
            <person name="Saito J.A."/>
            <person name="Alam M."/>
        </authorList>
    </citation>
    <scope>NUCLEOTIDE SEQUENCE [LARGE SCALE GENOMIC DNA]</scope>
    <source>
        <strain evidence="2 3">MS6</strain>
    </source>
</reference>
<organism evidence="2 3">
    <name type="scientific">Macrophomina phaseolina (strain MS6)</name>
    <name type="common">Charcoal rot fungus</name>
    <dbReference type="NCBI Taxonomy" id="1126212"/>
    <lineage>
        <taxon>Eukaryota</taxon>
        <taxon>Fungi</taxon>
        <taxon>Dikarya</taxon>
        <taxon>Ascomycota</taxon>
        <taxon>Pezizomycotina</taxon>
        <taxon>Dothideomycetes</taxon>
        <taxon>Dothideomycetes incertae sedis</taxon>
        <taxon>Botryosphaeriales</taxon>
        <taxon>Botryosphaeriaceae</taxon>
        <taxon>Macrophomina</taxon>
    </lineage>
</organism>
<evidence type="ECO:0000313" key="2">
    <source>
        <dbReference type="EMBL" id="EKG12823.1"/>
    </source>
</evidence>
<feature type="region of interest" description="Disordered" evidence="1">
    <location>
        <begin position="1"/>
        <end position="40"/>
    </location>
</feature>
<protein>
    <submittedName>
        <fullName evidence="2">Uncharacterized protein</fullName>
    </submittedName>
</protein>
<feature type="compositionally biased region" description="Low complexity" evidence="1">
    <location>
        <begin position="19"/>
        <end position="28"/>
    </location>
</feature>
<dbReference type="InParanoid" id="K2RE04"/>
<dbReference type="HOGENOM" id="CLU_1740893_0_0_1"/>
<sequence>MRRRKKSVLNGGNGRGRSRNSASNLGRAGQHSRNRRGIAATIHTPTRCGGRTKLMLCTYLCKIRRALVFETAVQSDGMIVMSAANLRLGNYNEKRKEKATEYISATLDVTGVLLQRCQPQLEKQTFFLSQWGDSQPKFPVDFCFRVPESS</sequence>
<proteinExistence type="predicted"/>
<dbReference type="EMBL" id="AHHD01000426">
    <property type="protein sequence ID" value="EKG12823.1"/>
    <property type="molecule type" value="Genomic_DNA"/>
</dbReference>
<evidence type="ECO:0000256" key="1">
    <source>
        <dbReference type="SAM" id="MobiDB-lite"/>
    </source>
</evidence>
<dbReference type="Proteomes" id="UP000007129">
    <property type="component" value="Unassembled WGS sequence"/>
</dbReference>
<dbReference type="VEuPathDB" id="FungiDB:MPH_10066"/>